<organism evidence="1 2">
    <name type="scientific">Steccherinum ochraceum</name>
    <dbReference type="NCBI Taxonomy" id="92696"/>
    <lineage>
        <taxon>Eukaryota</taxon>
        <taxon>Fungi</taxon>
        <taxon>Dikarya</taxon>
        <taxon>Basidiomycota</taxon>
        <taxon>Agaricomycotina</taxon>
        <taxon>Agaricomycetes</taxon>
        <taxon>Polyporales</taxon>
        <taxon>Steccherinaceae</taxon>
        <taxon>Steccherinum</taxon>
    </lineage>
</organism>
<dbReference type="OrthoDB" id="2851338at2759"/>
<proteinExistence type="predicted"/>
<dbReference type="Proteomes" id="UP000292702">
    <property type="component" value="Unassembled WGS sequence"/>
</dbReference>
<name>A0A4R0RW00_9APHY</name>
<sequence>MSPPAYLVVFAEPGAGVSDELFNDWYNNEHVPLRVDTPTFKSWVRLEALDGKTPRYGAAYDLTSFEDTRIPPYTTLAETRSEREKKIFAASELFDRRIYDLYDQSPVTPPSSLFDPKKAAPVMLFMGLEIKEGAEDELLKYSLEVQIPLLSKCPGWVRSRLFRLREAGYVGVAAAKQKKSPCKYLAVHEWADGDFASRPEFQAAFNAPQREQIMGQVVDTEQRAFKLTKQWTKE</sequence>
<evidence type="ECO:0000313" key="1">
    <source>
        <dbReference type="EMBL" id="TCD68108.1"/>
    </source>
</evidence>
<evidence type="ECO:0000313" key="2">
    <source>
        <dbReference type="Proteomes" id="UP000292702"/>
    </source>
</evidence>
<reference evidence="1 2" key="1">
    <citation type="submission" date="2018-11" db="EMBL/GenBank/DDBJ databases">
        <title>Genome assembly of Steccherinum ochraceum LE-BIN_3174, the white-rot fungus of the Steccherinaceae family (The Residual Polyporoid clade, Polyporales, Basidiomycota).</title>
        <authorList>
            <person name="Fedorova T.V."/>
            <person name="Glazunova O.A."/>
            <person name="Landesman E.O."/>
            <person name="Moiseenko K.V."/>
            <person name="Psurtseva N.V."/>
            <person name="Savinova O.S."/>
            <person name="Shakhova N.V."/>
            <person name="Tyazhelova T.V."/>
            <person name="Vasina D.V."/>
        </authorList>
    </citation>
    <scope>NUCLEOTIDE SEQUENCE [LARGE SCALE GENOMIC DNA]</scope>
    <source>
        <strain evidence="1 2">LE-BIN_3174</strain>
    </source>
</reference>
<accession>A0A4R0RW00</accession>
<keyword evidence="2" id="KW-1185">Reference proteome</keyword>
<protein>
    <recommendedName>
        <fullName evidence="3">EthD domain-containing protein</fullName>
    </recommendedName>
</protein>
<evidence type="ECO:0008006" key="3">
    <source>
        <dbReference type="Google" id="ProtNLM"/>
    </source>
</evidence>
<gene>
    <name evidence="1" type="ORF">EIP91_011561</name>
</gene>
<dbReference type="InterPro" id="IPR011008">
    <property type="entry name" value="Dimeric_a/b-barrel"/>
</dbReference>
<comment type="caution">
    <text evidence="1">The sequence shown here is derived from an EMBL/GenBank/DDBJ whole genome shotgun (WGS) entry which is preliminary data.</text>
</comment>
<dbReference type="AlphaFoldDB" id="A0A4R0RW00"/>
<dbReference type="SUPFAM" id="SSF54909">
    <property type="entry name" value="Dimeric alpha+beta barrel"/>
    <property type="match status" value="1"/>
</dbReference>
<dbReference type="STRING" id="92696.A0A4R0RW00"/>
<dbReference type="EMBL" id="RWJN01000076">
    <property type="protein sequence ID" value="TCD68108.1"/>
    <property type="molecule type" value="Genomic_DNA"/>
</dbReference>